<dbReference type="STRING" id="402596.SAMN04489844_1997"/>
<proteinExistence type="predicted"/>
<keyword evidence="2" id="KW-1185">Reference proteome</keyword>
<dbReference type="AlphaFoldDB" id="A0A1H4R7J4"/>
<dbReference type="OrthoDB" id="5188417at2"/>
<organism evidence="1 2">
    <name type="scientific">Nocardioides exalbidus</name>
    <dbReference type="NCBI Taxonomy" id="402596"/>
    <lineage>
        <taxon>Bacteria</taxon>
        <taxon>Bacillati</taxon>
        <taxon>Actinomycetota</taxon>
        <taxon>Actinomycetes</taxon>
        <taxon>Propionibacteriales</taxon>
        <taxon>Nocardioidaceae</taxon>
        <taxon>Nocardioides</taxon>
    </lineage>
</organism>
<evidence type="ECO:0000313" key="2">
    <source>
        <dbReference type="Proteomes" id="UP000198742"/>
    </source>
</evidence>
<gene>
    <name evidence="1" type="ORF">SAMN04489844_1997</name>
</gene>
<evidence type="ECO:0000313" key="1">
    <source>
        <dbReference type="EMBL" id="SEC27651.1"/>
    </source>
</evidence>
<accession>A0A1H4R7J4</accession>
<dbReference type="EMBL" id="FNRT01000002">
    <property type="protein sequence ID" value="SEC27651.1"/>
    <property type="molecule type" value="Genomic_DNA"/>
</dbReference>
<protein>
    <submittedName>
        <fullName evidence="1">Uncharacterized protein</fullName>
    </submittedName>
</protein>
<reference evidence="2" key="1">
    <citation type="submission" date="2016-10" db="EMBL/GenBank/DDBJ databases">
        <authorList>
            <person name="Varghese N."/>
            <person name="Submissions S."/>
        </authorList>
    </citation>
    <scope>NUCLEOTIDE SEQUENCE [LARGE SCALE GENOMIC DNA]</scope>
    <source>
        <strain evidence="2">DSM 22017</strain>
    </source>
</reference>
<dbReference type="Proteomes" id="UP000198742">
    <property type="component" value="Unassembled WGS sequence"/>
</dbReference>
<sequence>MSYAIISKTHVDALITAARRWSSSTLALELPAHVADELALTDEDADRAGFTLLITNWNTAVLGGDPEQGHVDEDEIEWMEQEYIDDGFAKPTAYAFDELPGSPAPERVLRLIASYRYQSDWEGEGLRHAAGIIDALEAAARHQLGGRSAADLTEMPGFQDTPWLPGEDDRDLFLRAGA</sequence>
<dbReference type="RefSeq" id="WP_090968967.1">
    <property type="nucleotide sequence ID" value="NZ_FNRT01000002.1"/>
</dbReference>
<name>A0A1H4R7J4_9ACTN</name>